<feature type="domain" description="Glycoside-hydrolase family GH114 TIM-barrel" evidence="1">
    <location>
        <begin position="1"/>
        <end position="70"/>
    </location>
</feature>
<sequence>MRRRILLTNANGCDAIGPDDMDVYSNENSGGAQPLVSERYAIHHHRKMSRYAHRLGMSPDLKNSLEILPPSLKILNSQSTKSVCRPIHGENMPPSRVCAADGVRPFPCGIRQLYRREDK</sequence>
<dbReference type="OrthoDB" id="2108802at2759"/>
<evidence type="ECO:0000313" key="3">
    <source>
        <dbReference type="Proteomes" id="UP000800200"/>
    </source>
</evidence>
<reference evidence="2" key="1">
    <citation type="journal article" date="2020" name="Stud. Mycol.">
        <title>101 Dothideomycetes genomes: a test case for predicting lifestyles and emergence of pathogens.</title>
        <authorList>
            <person name="Haridas S."/>
            <person name="Albert R."/>
            <person name="Binder M."/>
            <person name="Bloem J."/>
            <person name="Labutti K."/>
            <person name="Salamov A."/>
            <person name="Andreopoulos B."/>
            <person name="Baker S."/>
            <person name="Barry K."/>
            <person name="Bills G."/>
            <person name="Bluhm B."/>
            <person name="Cannon C."/>
            <person name="Castanera R."/>
            <person name="Culley D."/>
            <person name="Daum C."/>
            <person name="Ezra D."/>
            <person name="Gonzalez J."/>
            <person name="Henrissat B."/>
            <person name="Kuo A."/>
            <person name="Liang C."/>
            <person name="Lipzen A."/>
            <person name="Lutzoni F."/>
            <person name="Magnuson J."/>
            <person name="Mondo S."/>
            <person name="Nolan M."/>
            <person name="Ohm R."/>
            <person name="Pangilinan J."/>
            <person name="Park H.-J."/>
            <person name="Ramirez L."/>
            <person name="Alfaro M."/>
            <person name="Sun H."/>
            <person name="Tritt A."/>
            <person name="Yoshinaga Y."/>
            <person name="Zwiers L.-H."/>
            <person name="Turgeon B."/>
            <person name="Goodwin S."/>
            <person name="Spatafora J."/>
            <person name="Crous P."/>
            <person name="Grigoriev I."/>
        </authorList>
    </citation>
    <scope>NUCLEOTIDE SEQUENCE</scope>
    <source>
        <strain evidence="2">CBS 207.26</strain>
    </source>
</reference>
<evidence type="ECO:0000259" key="1">
    <source>
        <dbReference type="Pfam" id="PF03537"/>
    </source>
</evidence>
<protein>
    <submittedName>
        <fullName evidence="2">Glycoside hydrolase family 114 protein</fullName>
    </submittedName>
</protein>
<dbReference type="Proteomes" id="UP000800200">
    <property type="component" value="Unassembled WGS sequence"/>
</dbReference>
<keyword evidence="3" id="KW-1185">Reference proteome</keyword>
<evidence type="ECO:0000313" key="2">
    <source>
        <dbReference type="EMBL" id="KAF2177596.1"/>
    </source>
</evidence>
<proteinExistence type="predicted"/>
<gene>
    <name evidence="2" type="ORF">K469DRAFT_719695</name>
</gene>
<dbReference type="GO" id="GO:0016787">
    <property type="term" value="F:hydrolase activity"/>
    <property type="evidence" value="ECO:0007669"/>
    <property type="project" value="UniProtKB-KW"/>
</dbReference>
<dbReference type="EMBL" id="ML994686">
    <property type="protein sequence ID" value="KAF2177596.1"/>
    <property type="molecule type" value="Genomic_DNA"/>
</dbReference>
<dbReference type="InterPro" id="IPR004352">
    <property type="entry name" value="GH114_TIM-barrel"/>
</dbReference>
<name>A0A6A6DJ68_9PEZI</name>
<accession>A0A6A6DJ68</accession>
<organism evidence="2 3">
    <name type="scientific">Zopfia rhizophila CBS 207.26</name>
    <dbReference type="NCBI Taxonomy" id="1314779"/>
    <lineage>
        <taxon>Eukaryota</taxon>
        <taxon>Fungi</taxon>
        <taxon>Dikarya</taxon>
        <taxon>Ascomycota</taxon>
        <taxon>Pezizomycotina</taxon>
        <taxon>Dothideomycetes</taxon>
        <taxon>Dothideomycetes incertae sedis</taxon>
        <taxon>Zopfiaceae</taxon>
        <taxon>Zopfia</taxon>
    </lineage>
</organism>
<keyword evidence="2" id="KW-0378">Hydrolase</keyword>
<dbReference type="AlphaFoldDB" id="A0A6A6DJ68"/>
<dbReference type="Pfam" id="PF03537">
    <property type="entry name" value="Glyco_hydro_114"/>
    <property type="match status" value="1"/>
</dbReference>